<keyword evidence="3" id="KW-1185">Reference proteome</keyword>
<reference evidence="2 3" key="1">
    <citation type="submission" date="2024-09" db="EMBL/GenBank/DDBJ databases">
        <authorList>
            <person name="Sun Q."/>
            <person name="Mori K."/>
        </authorList>
    </citation>
    <scope>NUCLEOTIDE SEQUENCE [LARGE SCALE GENOMIC DNA]</scope>
    <source>
        <strain evidence="2 3">TISTR 2452</strain>
    </source>
</reference>
<gene>
    <name evidence="2" type="ORF">ACFFSY_14370</name>
</gene>
<proteinExistence type="predicted"/>
<sequence length="103" mass="11733">MSGQWTVPILFALETCRGRFTPMQHHLQISPARLSENLKRMTESGLLQHLSPHERRHPALPEYVLSTSSDTAGCLRKPGTCPSCLRFILTMNIFKILSRPFSR</sequence>
<name>A0ABV5KPG9_9BACL</name>
<evidence type="ECO:0000313" key="3">
    <source>
        <dbReference type="Proteomes" id="UP001589747"/>
    </source>
</evidence>
<feature type="domain" description="HTH hxlR-type" evidence="1">
    <location>
        <begin position="2"/>
        <end position="66"/>
    </location>
</feature>
<dbReference type="Pfam" id="PF01638">
    <property type="entry name" value="HxlR"/>
    <property type="match status" value="1"/>
</dbReference>
<dbReference type="InterPro" id="IPR036388">
    <property type="entry name" value="WH-like_DNA-bd_sf"/>
</dbReference>
<dbReference type="SUPFAM" id="SSF46785">
    <property type="entry name" value="Winged helix' DNA-binding domain"/>
    <property type="match status" value="1"/>
</dbReference>
<dbReference type="RefSeq" id="WP_377495078.1">
    <property type="nucleotide sequence ID" value="NZ_JBHMDO010000023.1"/>
</dbReference>
<dbReference type="Gene3D" id="1.10.10.10">
    <property type="entry name" value="Winged helix-like DNA-binding domain superfamily/Winged helix DNA-binding domain"/>
    <property type="match status" value="1"/>
</dbReference>
<evidence type="ECO:0000313" key="2">
    <source>
        <dbReference type="EMBL" id="MFB9327110.1"/>
    </source>
</evidence>
<dbReference type="InterPro" id="IPR036390">
    <property type="entry name" value="WH_DNA-bd_sf"/>
</dbReference>
<dbReference type="EMBL" id="JBHMDO010000023">
    <property type="protein sequence ID" value="MFB9327110.1"/>
    <property type="molecule type" value="Genomic_DNA"/>
</dbReference>
<protein>
    <submittedName>
        <fullName evidence="2">Winged helix-turn-helix transcriptional regulator</fullName>
    </submittedName>
</protein>
<accession>A0ABV5KPG9</accession>
<dbReference type="Proteomes" id="UP001589747">
    <property type="component" value="Unassembled WGS sequence"/>
</dbReference>
<evidence type="ECO:0000259" key="1">
    <source>
        <dbReference type="Pfam" id="PF01638"/>
    </source>
</evidence>
<dbReference type="InterPro" id="IPR002577">
    <property type="entry name" value="HTH_HxlR"/>
</dbReference>
<comment type="caution">
    <text evidence="2">The sequence shown here is derived from an EMBL/GenBank/DDBJ whole genome shotgun (WGS) entry which is preliminary data.</text>
</comment>
<organism evidence="2 3">
    <name type="scientific">Paenibacillus aurantiacus</name>
    <dbReference type="NCBI Taxonomy" id="1936118"/>
    <lineage>
        <taxon>Bacteria</taxon>
        <taxon>Bacillati</taxon>
        <taxon>Bacillota</taxon>
        <taxon>Bacilli</taxon>
        <taxon>Bacillales</taxon>
        <taxon>Paenibacillaceae</taxon>
        <taxon>Paenibacillus</taxon>
    </lineage>
</organism>